<comment type="caution">
    <text evidence="2">The sequence shown here is derived from an EMBL/GenBank/DDBJ whole genome shotgun (WGS) entry which is preliminary data.</text>
</comment>
<dbReference type="EMBL" id="CAXAMM010007925">
    <property type="protein sequence ID" value="CAK9015837.1"/>
    <property type="molecule type" value="Genomic_DNA"/>
</dbReference>
<evidence type="ECO:0000313" key="3">
    <source>
        <dbReference type="Proteomes" id="UP001642464"/>
    </source>
</evidence>
<accession>A0ABP0JN16</accession>
<organism evidence="2 3">
    <name type="scientific">Durusdinium trenchii</name>
    <dbReference type="NCBI Taxonomy" id="1381693"/>
    <lineage>
        <taxon>Eukaryota</taxon>
        <taxon>Sar</taxon>
        <taxon>Alveolata</taxon>
        <taxon>Dinophyceae</taxon>
        <taxon>Suessiales</taxon>
        <taxon>Symbiodiniaceae</taxon>
        <taxon>Durusdinium</taxon>
    </lineage>
</organism>
<evidence type="ECO:0000259" key="1">
    <source>
        <dbReference type="Pfam" id="PF14243"/>
    </source>
</evidence>
<keyword evidence="2" id="KW-0675">Receptor</keyword>
<reference evidence="2 3" key="1">
    <citation type="submission" date="2024-02" db="EMBL/GenBank/DDBJ databases">
        <authorList>
            <person name="Chen Y."/>
            <person name="Shah S."/>
            <person name="Dougan E. K."/>
            <person name="Thang M."/>
            <person name="Chan C."/>
        </authorList>
    </citation>
    <scope>NUCLEOTIDE SEQUENCE [LARGE SCALE GENOMIC DNA]</scope>
</reference>
<keyword evidence="3" id="KW-1185">Reference proteome</keyword>
<dbReference type="InterPro" id="IPR025643">
    <property type="entry name" value="R2K_3"/>
</dbReference>
<proteinExistence type="predicted"/>
<name>A0ABP0JN16_9DINO</name>
<evidence type="ECO:0000313" key="2">
    <source>
        <dbReference type="EMBL" id="CAK9015837.1"/>
    </source>
</evidence>
<sequence length="391" mass="43283">MATMPVALMPEDPEFDEEAQAAHSSGWAVQRLRFAHEAQLSPGFDAPPAPTRAVFRGFMLSRQRRAFLHESLMAQGLELVVSPSQYSNAHFFPSTYDALRALAPRATWQPVDLSSEPRAELFQEAVAVVQSWNCRYVVLKDYVKSAKAQGSRFLQVPVDEDLAEVAMDFVRARGERFNEGVVFKEYVELMRYAGRAGYTTNEWRLWFMCQQLVKVAANSFQEEADEPPKEVLEQVTEMAQSIDSPYFTIDLAETSTGWTILEAGDGSVSGLGVYEDPAEHWQLLAAHFGEDDVQGPIRPKPFGSAAGPATTGTRRRCDQFETLHDDATATLAQSGTAYGAFASALPAVGGHALRPDGDTLEPLDNRQQRSQDPGDVDGLWNLATRIHLVRI</sequence>
<protein>
    <submittedName>
        <fullName evidence="2">P2X receptor E</fullName>
    </submittedName>
</protein>
<gene>
    <name evidence="2" type="ORF">SCF082_LOCUS12926</name>
</gene>
<feature type="domain" description="ATP-grasp" evidence="1">
    <location>
        <begin position="138"/>
        <end position="282"/>
    </location>
</feature>
<dbReference type="Pfam" id="PF14243">
    <property type="entry name" value="R2K_3"/>
    <property type="match status" value="1"/>
</dbReference>
<dbReference type="Proteomes" id="UP001642464">
    <property type="component" value="Unassembled WGS sequence"/>
</dbReference>